<dbReference type="AlphaFoldDB" id="A0A8X7XFV3"/>
<dbReference type="PANTHER" id="PTHR22834">
    <property type="entry name" value="NUCLEAR FUSION PROTEIN FUS2"/>
    <property type="match status" value="1"/>
</dbReference>
<evidence type="ECO:0000259" key="6">
    <source>
        <dbReference type="PROSITE" id="PS50002"/>
    </source>
</evidence>
<dbReference type="InterPro" id="IPR051492">
    <property type="entry name" value="Dynamin-Rho_GEF"/>
</dbReference>
<evidence type="ECO:0000313" key="9">
    <source>
        <dbReference type="EMBL" id="KAG2466690.1"/>
    </source>
</evidence>
<dbReference type="Gene3D" id="1.20.900.10">
    <property type="entry name" value="Dbl homology (DH) domain"/>
    <property type="match status" value="1"/>
</dbReference>
<dbReference type="InterPro" id="IPR001452">
    <property type="entry name" value="SH3_domain"/>
</dbReference>
<feature type="compositionally biased region" description="Polar residues" evidence="5">
    <location>
        <begin position="18"/>
        <end position="27"/>
    </location>
</feature>
<feature type="coiled-coil region" evidence="4">
    <location>
        <begin position="308"/>
        <end position="335"/>
    </location>
</feature>
<protein>
    <submittedName>
        <fullName evidence="9">ARH38 factor</fullName>
    </submittedName>
</protein>
<accession>A0A8X7XFV3</accession>
<organism evidence="9 10">
    <name type="scientific">Polypterus senegalus</name>
    <name type="common">Senegal bichir</name>
    <dbReference type="NCBI Taxonomy" id="55291"/>
    <lineage>
        <taxon>Eukaryota</taxon>
        <taxon>Metazoa</taxon>
        <taxon>Chordata</taxon>
        <taxon>Craniata</taxon>
        <taxon>Vertebrata</taxon>
        <taxon>Euteleostomi</taxon>
        <taxon>Actinopterygii</taxon>
        <taxon>Polypteriformes</taxon>
        <taxon>Polypteridae</taxon>
        <taxon>Polypterus</taxon>
    </lineage>
</organism>
<dbReference type="PROSITE" id="PS50002">
    <property type="entry name" value="SH3"/>
    <property type="match status" value="2"/>
</dbReference>
<feature type="compositionally biased region" description="Basic and acidic residues" evidence="5">
    <location>
        <begin position="28"/>
        <end position="44"/>
    </location>
</feature>
<keyword evidence="1 3" id="KW-0728">SH3 domain</keyword>
<dbReference type="Gene3D" id="2.30.30.40">
    <property type="entry name" value="SH3 Domains"/>
    <property type="match status" value="2"/>
</dbReference>
<dbReference type="FunFam" id="2.30.30.40:FF:000066">
    <property type="entry name" value="dynamin-binding protein isoform X1"/>
    <property type="match status" value="1"/>
</dbReference>
<dbReference type="SMART" id="SM00326">
    <property type="entry name" value="SH3"/>
    <property type="match status" value="2"/>
</dbReference>
<dbReference type="InterPro" id="IPR035899">
    <property type="entry name" value="DBL_dom_sf"/>
</dbReference>
<keyword evidence="4" id="KW-0175">Coiled coil</keyword>
<feature type="compositionally biased region" description="Basic and acidic residues" evidence="5">
    <location>
        <begin position="1"/>
        <end position="10"/>
    </location>
</feature>
<dbReference type="CDD" id="cd00160">
    <property type="entry name" value="RhoGEF"/>
    <property type="match status" value="1"/>
</dbReference>
<comment type="caution">
    <text evidence="9">The sequence shown here is derived from an EMBL/GenBank/DDBJ whole genome shotgun (WGS) entry which is preliminary data.</text>
</comment>
<evidence type="ECO:0000259" key="8">
    <source>
        <dbReference type="PROSITE" id="PS51021"/>
    </source>
</evidence>
<feature type="region of interest" description="Disordered" evidence="5">
    <location>
        <begin position="1"/>
        <end position="57"/>
    </location>
</feature>
<dbReference type="SUPFAM" id="SSF103657">
    <property type="entry name" value="BAR/IMD domain-like"/>
    <property type="match status" value="1"/>
</dbReference>
<dbReference type="Pfam" id="PF00621">
    <property type="entry name" value="RhoGEF"/>
    <property type="match status" value="1"/>
</dbReference>
<keyword evidence="2" id="KW-0344">Guanine-nucleotide releasing factor</keyword>
<keyword evidence="10" id="KW-1185">Reference proteome</keyword>
<evidence type="ECO:0000313" key="10">
    <source>
        <dbReference type="Proteomes" id="UP000886611"/>
    </source>
</evidence>
<dbReference type="Pfam" id="PF14604">
    <property type="entry name" value="SH3_9"/>
    <property type="match status" value="1"/>
</dbReference>
<dbReference type="Gene3D" id="1.20.1270.60">
    <property type="entry name" value="Arfaptin homology (AH) domain/BAR domain"/>
    <property type="match status" value="1"/>
</dbReference>
<dbReference type="Pfam" id="PF07653">
    <property type="entry name" value="SH3_2"/>
    <property type="match status" value="1"/>
</dbReference>
<feature type="non-terminal residue" evidence="9">
    <location>
        <position position="1"/>
    </location>
</feature>
<dbReference type="InterPro" id="IPR036028">
    <property type="entry name" value="SH3-like_dom_sf"/>
</dbReference>
<feature type="non-terminal residue" evidence="9">
    <location>
        <position position="691"/>
    </location>
</feature>
<dbReference type="InterPro" id="IPR004148">
    <property type="entry name" value="BAR_dom"/>
</dbReference>
<dbReference type="PROSITE" id="PS51021">
    <property type="entry name" value="BAR"/>
    <property type="match status" value="1"/>
</dbReference>
<dbReference type="InterPro" id="IPR027267">
    <property type="entry name" value="AH/BAR_dom_sf"/>
</dbReference>
<name>A0A8X7XFV3_POLSE</name>
<dbReference type="GO" id="GO:0005737">
    <property type="term" value="C:cytoplasm"/>
    <property type="evidence" value="ECO:0007669"/>
    <property type="project" value="InterPro"/>
</dbReference>
<dbReference type="Proteomes" id="UP000886611">
    <property type="component" value="Unassembled WGS sequence"/>
</dbReference>
<dbReference type="GO" id="GO:0005085">
    <property type="term" value="F:guanyl-nucleotide exchange factor activity"/>
    <property type="evidence" value="ECO:0007669"/>
    <property type="project" value="UniProtKB-KW"/>
</dbReference>
<evidence type="ECO:0000256" key="2">
    <source>
        <dbReference type="ARBA" id="ARBA00022658"/>
    </source>
</evidence>
<feature type="domain" description="SH3" evidence="6">
    <location>
        <begin position="494"/>
        <end position="569"/>
    </location>
</feature>
<dbReference type="SUPFAM" id="SSF48065">
    <property type="entry name" value="DBL homology domain (DH-domain)"/>
    <property type="match status" value="1"/>
</dbReference>
<dbReference type="Pfam" id="PF03114">
    <property type="entry name" value="BAR"/>
    <property type="match status" value="1"/>
</dbReference>
<gene>
    <name evidence="9" type="primary">Arhgef38</name>
    <name evidence="9" type="ORF">GTO96_0020738</name>
</gene>
<feature type="domain" description="BAR" evidence="8">
    <location>
        <begin position="293"/>
        <end position="526"/>
    </location>
</feature>
<evidence type="ECO:0000256" key="4">
    <source>
        <dbReference type="SAM" id="Coils"/>
    </source>
</evidence>
<dbReference type="PANTHER" id="PTHR22834:SF17">
    <property type="entry name" value="RHO GUANINE NUCLEOTIDE EXCHANGE FACTOR 38"/>
    <property type="match status" value="1"/>
</dbReference>
<dbReference type="PROSITE" id="PS50010">
    <property type="entry name" value="DH_2"/>
    <property type="match status" value="1"/>
</dbReference>
<feature type="domain" description="DH" evidence="7">
    <location>
        <begin position="68"/>
        <end position="251"/>
    </location>
</feature>
<reference evidence="9 10" key="1">
    <citation type="journal article" date="2021" name="Cell">
        <title>Tracing the genetic footprints of vertebrate landing in non-teleost ray-finned fishes.</title>
        <authorList>
            <person name="Bi X."/>
            <person name="Wang K."/>
            <person name="Yang L."/>
            <person name="Pan H."/>
            <person name="Jiang H."/>
            <person name="Wei Q."/>
            <person name="Fang M."/>
            <person name="Yu H."/>
            <person name="Zhu C."/>
            <person name="Cai Y."/>
            <person name="He Y."/>
            <person name="Gan X."/>
            <person name="Zeng H."/>
            <person name="Yu D."/>
            <person name="Zhu Y."/>
            <person name="Jiang H."/>
            <person name="Qiu Q."/>
            <person name="Yang H."/>
            <person name="Zhang Y.E."/>
            <person name="Wang W."/>
            <person name="Zhu M."/>
            <person name="He S."/>
            <person name="Zhang G."/>
        </authorList>
    </citation>
    <scope>NUCLEOTIDE SEQUENCE [LARGE SCALE GENOMIC DNA]</scope>
    <source>
        <strain evidence="9">Bchr_013</strain>
    </source>
</reference>
<evidence type="ECO:0000256" key="3">
    <source>
        <dbReference type="PROSITE-ProRule" id="PRU00192"/>
    </source>
</evidence>
<dbReference type="EMBL" id="JAATIS010001241">
    <property type="protein sequence ID" value="KAG2466690.1"/>
    <property type="molecule type" value="Genomic_DNA"/>
</dbReference>
<proteinExistence type="predicted"/>
<dbReference type="SUPFAM" id="SSF50044">
    <property type="entry name" value="SH3-domain"/>
    <property type="match status" value="2"/>
</dbReference>
<sequence length="691" mass="79406">MYIGEGRRSTDTVVAENITDTSGTIRRSQSDRTEYGKKLKDKMASQDTPTSSCPALDPQEIKSKMMAKRLKVIQELLQTEKDYLTDLELCIKEVVEPLRDIQAVEVDRLFINIESIKQVSASLLANLEEATAGVDPEIQIIGKPFSHVKVEMEEAYKNYCYYQDDANSLLSTYEKDEEVNQQFINCIMTLKGKSNLLNMRSFMIKPVQRVMKYPLLLRELWNCTPDSHPDIRPLEEALNAVNIINSNINEFKRGKDLVMKYKKNEEEGRLRNKINKFSFHSLRKKSDRVTGHIKRITGKEPQIKDEKFDKEEKVFKNIEKAVRQLTKNVSDLLQALEGISTAAQNDQQLQSMLLDPDKSESECPLDTRNGSNPYLHFKNKLEHLVLKPLSTLQFMFVAPQKLIQKRYDKLLDYDSSRERSSDELELARRDYEALNAQLVEGLQAPLSNISEVQNSIMEELNNLLFVKENAPKLIERKLSFDKPKRPAPESPRQSEAQRVKVLSTYPLDKVHQLKRNCNATQERDLSLFEGELVAVIEQQDPLGSTSRWLVDTGSEKGYVYSSFLKPYNPIKEQNGNPQDRQVDFDDVSIFVNGSKRNSMKSLNSFSSINDIQDWTETDDNDSSASTDDQQIFYAVYPFQARCEQELSLLEYQRVRILKLCDASGNREWWLAEANGQKGYVPANYLGKMSYA</sequence>
<evidence type="ECO:0000259" key="7">
    <source>
        <dbReference type="PROSITE" id="PS50010"/>
    </source>
</evidence>
<evidence type="ECO:0000256" key="5">
    <source>
        <dbReference type="SAM" id="MobiDB-lite"/>
    </source>
</evidence>
<feature type="domain" description="SH3" evidence="6">
    <location>
        <begin position="627"/>
        <end position="690"/>
    </location>
</feature>
<dbReference type="SMART" id="SM00721">
    <property type="entry name" value="BAR"/>
    <property type="match status" value="1"/>
</dbReference>
<evidence type="ECO:0000256" key="1">
    <source>
        <dbReference type="ARBA" id="ARBA00022443"/>
    </source>
</evidence>
<dbReference type="SMART" id="SM00325">
    <property type="entry name" value="RhoGEF"/>
    <property type="match status" value="1"/>
</dbReference>
<dbReference type="InterPro" id="IPR000219">
    <property type="entry name" value="DH_dom"/>
</dbReference>